<evidence type="ECO:0000313" key="1">
    <source>
        <dbReference type="EMBL" id="SJZ95444.1"/>
    </source>
</evidence>
<name>A0A1T4PV65_9BACT</name>
<dbReference type="AlphaFoldDB" id="A0A1T4PV65"/>
<accession>A0A1T4PV65</accession>
<organism evidence="1 2">
    <name type="scientific">Segatella oulorum</name>
    <dbReference type="NCBI Taxonomy" id="28136"/>
    <lineage>
        <taxon>Bacteria</taxon>
        <taxon>Pseudomonadati</taxon>
        <taxon>Bacteroidota</taxon>
        <taxon>Bacteroidia</taxon>
        <taxon>Bacteroidales</taxon>
        <taxon>Prevotellaceae</taxon>
        <taxon>Segatella</taxon>
    </lineage>
</organism>
<dbReference type="RefSeq" id="WP_025070249.1">
    <property type="nucleotide sequence ID" value="NZ_CAJPPD010000038.1"/>
</dbReference>
<proteinExistence type="predicted"/>
<dbReference type="eggNOG" id="COG1399">
    <property type="taxonomic scope" value="Bacteria"/>
</dbReference>
<gene>
    <name evidence="1" type="ORF">SAMN02745202_01579</name>
</gene>
<dbReference type="STRING" id="28136.SAMN02745202_01579"/>
<dbReference type="Proteomes" id="UP000190065">
    <property type="component" value="Unassembled WGS sequence"/>
</dbReference>
<dbReference type="EMBL" id="FUXK01000017">
    <property type="protein sequence ID" value="SJZ95444.1"/>
    <property type="molecule type" value="Genomic_DNA"/>
</dbReference>
<dbReference type="Pfam" id="PF02620">
    <property type="entry name" value="YceD"/>
    <property type="match status" value="1"/>
</dbReference>
<reference evidence="1 2" key="1">
    <citation type="submission" date="2017-02" db="EMBL/GenBank/DDBJ databases">
        <authorList>
            <person name="Peterson S.W."/>
        </authorList>
    </citation>
    <scope>NUCLEOTIDE SEQUENCE [LARGE SCALE GENOMIC DNA]</scope>
    <source>
        <strain evidence="1 2">ATCC 43324</strain>
    </source>
</reference>
<protein>
    <submittedName>
        <fullName evidence="1">Uncharacterized metal-binding protein YceD, DUF177 family</fullName>
    </submittedName>
</protein>
<dbReference type="InterPro" id="IPR003772">
    <property type="entry name" value="YceD"/>
</dbReference>
<sequence>MERTESFQIDLKALAQGETKRVFNLDDSFFQSLEAAEVKRGHLQTILVINRTDDYFDLTFHTTGHVVISCDVCLEDMEQPIETENHLAVKMGESYAEDDDLVTVAEDEGILDVAWFIYEFIELCIPIKHVHAPGKCNPAMIEKLKALSTTRSSDANGEEAMDPRWAALSQLKLEE</sequence>
<evidence type="ECO:0000313" key="2">
    <source>
        <dbReference type="Proteomes" id="UP000190065"/>
    </source>
</evidence>